<evidence type="ECO:0000256" key="8">
    <source>
        <dbReference type="ARBA" id="ARBA00048968"/>
    </source>
</evidence>
<keyword evidence="6" id="KW-0862">Zinc</keyword>
<evidence type="ECO:0000256" key="3">
    <source>
        <dbReference type="ARBA" id="ARBA00022679"/>
    </source>
</evidence>
<reference evidence="11 12" key="1">
    <citation type="submission" date="2016-10" db="EMBL/GenBank/DDBJ databases">
        <title>Marinobacter salinus sp. nov., a moderately halophilic bacterium isolated from a tidal flat environment.</title>
        <authorList>
            <person name="Park S.-J."/>
        </authorList>
    </citation>
    <scope>NUCLEOTIDE SEQUENCE [LARGE SCALE GENOMIC DNA]</scope>
    <source>
        <strain evidence="11 12">Hb8</strain>
    </source>
</reference>
<keyword evidence="3" id="KW-0808">Transferase</keyword>
<comment type="catalytic activity">
    <reaction evidence="9">
        <text>S-methyl-5'-thioadenosine + phosphate = 5-(methylsulfanyl)-alpha-D-ribose 1-phosphate + adenine</text>
        <dbReference type="Rhea" id="RHEA:11852"/>
        <dbReference type="ChEBI" id="CHEBI:16708"/>
        <dbReference type="ChEBI" id="CHEBI:17509"/>
        <dbReference type="ChEBI" id="CHEBI:43474"/>
        <dbReference type="ChEBI" id="CHEBI:58533"/>
        <dbReference type="EC" id="2.4.2.28"/>
    </reaction>
    <physiologicalReaction direction="left-to-right" evidence="9">
        <dbReference type="Rhea" id="RHEA:11853"/>
    </physiologicalReaction>
</comment>
<dbReference type="NCBIfam" id="TIGR00726">
    <property type="entry name" value="peptidoglycan editing factor PgeF"/>
    <property type="match status" value="1"/>
</dbReference>
<comment type="catalytic activity">
    <reaction evidence="1">
        <text>inosine + phosphate = alpha-D-ribose 1-phosphate + hypoxanthine</text>
        <dbReference type="Rhea" id="RHEA:27646"/>
        <dbReference type="ChEBI" id="CHEBI:17368"/>
        <dbReference type="ChEBI" id="CHEBI:17596"/>
        <dbReference type="ChEBI" id="CHEBI:43474"/>
        <dbReference type="ChEBI" id="CHEBI:57720"/>
        <dbReference type="EC" id="2.4.2.1"/>
    </reaction>
    <physiologicalReaction direction="left-to-right" evidence="1">
        <dbReference type="Rhea" id="RHEA:27647"/>
    </physiologicalReaction>
</comment>
<sequence length="251" mass="27041">MNSDLSLIVPEWPAPANVRAVSSTRSGGVSMSSWHSLNLGDHVGDAPEAVVRNRQLLAQGINLPAEDFVWLRQVHGIGVLEVTRENLAGVPEADASFTRERRVACAILTADCLPVVLCDRAGSIVGAAHAGWRGLCAGVLENLVAKMGVPVDNLIAWMGPAIGPNHFEVGPEVREAFLSANRQADEAFSVQGARPGHYMADIYRLARQRLEMAGVSSVFGGGFCTVTDGDRFYSYRRDGQTGRMVTVVWIE</sequence>
<evidence type="ECO:0000256" key="5">
    <source>
        <dbReference type="ARBA" id="ARBA00022801"/>
    </source>
</evidence>
<dbReference type="AlphaFoldDB" id="A0A1D9GMM3"/>
<comment type="catalytic activity">
    <reaction evidence="7">
        <text>adenosine + H2O + H(+) = inosine + NH4(+)</text>
        <dbReference type="Rhea" id="RHEA:24408"/>
        <dbReference type="ChEBI" id="CHEBI:15377"/>
        <dbReference type="ChEBI" id="CHEBI:15378"/>
        <dbReference type="ChEBI" id="CHEBI:16335"/>
        <dbReference type="ChEBI" id="CHEBI:17596"/>
        <dbReference type="ChEBI" id="CHEBI:28938"/>
        <dbReference type="EC" id="3.5.4.4"/>
    </reaction>
    <physiologicalReaction direction="left-to-right" evidence="7">
        <dbReference type="Rhea" id="RHEA:24409"/>
    </physiologicalReaction>
</comment>
<evidence type="ECO:0000256" key="6">
    <source>
        <dbReference type="ARBA" id="ARBA00022833"/>
    </source>
</evidence>
<dbReference type="Gene3D" id="3.60.140.10">
    <property type="entry name" value="CNF1/YfiH-like putative cysteine hydrolases"/>
    <property type="match status" value="1"/>
</dbReference>
<dbReference type="PANTHER" id="PTHR30616:SF2">
    <property type="entry name" value="PURINE NUCLEOSIDE PHOSPHORYLASE LACC1"/>
    <property type="match status" value="1"/>
</dbReference>
<keyword evidence="4" id="KW-0479">Metal-binding</keyword>
<dbReference type="EMBL" id="CP017715">
    <property type="protein sequence ID" value="AOY88781.1"/>
    <property type="molecule type" value="Genomic_DNA"/>
</dbReference>
<dbReference type="GO" id="GO:0005507">
    <property type="term" value="F:copper ion binding"/>
    <property type="evidence" value="ECO:0007669"/>
    <property type="project" value="TreeGrafter"/>
</dbReference>
<comment type="similarity">
    <text evidence="2 10">Belongs to the purine nucleoside phosphorylase YfiH/LACC1 family.</text>
</comment>
<dbReference type="GO" id="GO:0017061">
    <property type="term" value="F:S-methyl-5-thioadenosine phosphorylase activity"/>
    <property type="evidence" value="ECO:0007669"/>
    <property type="project" value="UniProtKB-EC"/>
</dbReference>
<keyword evidence="12" id="KW-1185">Reference proteome</keyword>
<gene>
    <name evidence="11" type="ORF">BKP64_11710</name>
</gene>
<dbReference type="Pfam" id="PF02578">
    <property type="entry name" value="Cu-oxidase_4"/>
    <property type="match status" value="1"/>
</dbReference>
<evidence type="ECO:0000256" key="9">
    <source>
        <dbReference type="ARBA" id="ARBA00049893"/>
    </source>
</evidence>
<evidence type="ECO:0000256" key="2">
    <source>
        <dbReference type="ARBA" id="ARBA00007353"/>
    </source>
</evidence>
<dbReference type="InterPro" id="IPR038371">
    <property type="entry name" value="Cu_polyphenol_OxRdtase_sf"/>
</dbReference>
<dbReference type="KEGG" id="msq:BKP64_11710"/>
<evidence type="ECO:0000256" key="4">
    <source>
        <dbReference type="ARBA" id="ARBA00022723"/>
    </source>
</evidence>
<dbReference type="SUPFAM" id="SSF64438">
    <property type="entry name" value="CNF1/YfiH-like putative cysteine hydrolases"/>
    <property type="match status" value="1"/>
</dbReference>
<dbReference type="InterPro" id="IPR011324">
    <property type="entry name" value="Cytotoxic_necrot_fac-like_cat"/>
</dbReference>
<evidence type="ECO:0000313" key="12">
    <source>
        <dbReference type="Proteomes" id="UP000177445"/>
    </source>
</evidence>
<dbReference type="CDD" id="cd16833">
    <property type="entry name" value="YfiH"/>
    <property type="match status" value="1"/>
</dbReference>
<organism evidence="11 12">
    <name type="scientific">Marinobacter salinus</name>
    <dbReference type="NCBI Taxonomy" id="1874317"/>
    <lineage>
        <taxon>Bacteria</taxon>
        <taxon>Pseudomonadati</taxon>
        <taxon>Pseudomonadota</taxon>
        <taxon>Gammaproteobacteria</taxon>
        <taxon>Pseudomonadales</taxon>
        <taxon>Marinobacteraceae</taxon>
        <taxon>Marinobacter</taxon>
    </lineage>
</organism>
<accession>A0A1D9GMM3</accession>
<dbReference type="Proteomes" id="UP000177445">
    <property type="component" value="Chromosome"/>
</dbReference>
<dbReference type="InterPro" id="IPR003730">
    <property type="entry name" value="Cu_polyphenol_OxRdtase"/>
</dbReference>
<protein>
    <recommendedName>
        <fullName evidence="10">Purine nucleoside phosphorylase</fullName>
    </recommendedName>
</protein>
<keyword evidence="5" id="KW-0378">Hydrolase</keyword>
<proteinExistence type="inferred from homology"/>
<dbReference type="PANTHER" id="PTHR30616">
    <property type="entry name" value="UNCHARACTERIZED PROTEIN YFIH"/>
    <property type="match status" value="1"/>
</dbReference>
<dbReference type="RefSeq" id="WP_070970165.1">
    <property type="nucleotide sequence ID" value="NZ_CP017715.1"/>
</dbReference>
<evidence type="ECO:0000256" key="1">
    <source>
        <dbReference type="ARBA" id="ARBA00000553"/>
    </source>
</evidence>
<dbReference type="STRING" id="1874317.BKP64_11710"/>
<evidence type="ECO:0000256" key="10">
    <source>
        <dbReference type="RuleBase" id="RU361274"/>
    </source>
</evidence>
<evidence type="ECO:0000256" key="7">
    <source>
        <dbReference type="ARBA" id="ARBA00047989"/>
    </source>
</evidence>
<dbReference type="OrthoDB" id="4279at2"/>
<comment type="catalytic activity">
    <reaction evidence="8">
        <text>adenosine + phosphate = alpha-D-ribose 1-phosphate + adenine</text>
        <dbReference type="Rhea" id="RHEA:27642"/>
        <dbReference type="ChEBI" id="CHEBI:16335"/>
        <dbReference type="ChEBI" id="CHEBI:16708"/>
        <dbReference type="ChEBI" id="CHEBI:43474"/>
        <dbReference type="ChEBI" id="CHEBI:57720"/>
        <dbReference type="EC" id="2.4.2.1"/>
    </reaction>
    <physiologicalReaction direction="left-to-right" evidence="8">
        <dbReference type="Rhea" id="RHEA:27643"/>
    </physiologicalReaction>
</comment>
<name>A0A1D9GMM3_9GAMM</name>
<evidence type="ECO:0000313" key="11">
    <source>
        <dbReference type="EMBL" id="AOY88781.1"/>
    </source>
</evidence>
<dbReference type="GO" id="GO:0016787">
    <property type="term" value="F:hydrolase activity"/>
    <property type="evidence" value="ECO:0007669"/>
    <property type="project" value="UniProtKB-KW"/>
</dbReference>